<comment type="caution">
    <text evidence="1">The sequence shown here is derived from an EMBL/GenBank/DDBJ whole genome shotgun (WGS) entry which is preliminary data.</text>
</comment>
<protein>
    <submittedName>
        <fullName evidence="1">Uncharacterized protein</fullName>
    </submittedName>
</protein>
<proteinExistence type="predicted"/>
<sequence>MATMQQLEDGVKAAYNSGNMEYARILGAKLVEARKDVSLQINLDAIVPGTEPTEPEPTLGEQAVGAGEAALAIGTGATGGAVGMAGGFLKGVVDQLRSGKFGTREAADLIEQEAMKGAQALTYEPRTETGQEYAKEAGEVLQEVVPPVLPIVGAPGALAAPASAAARMARPVVAAAEAVPEVVSGVFKYQSPTKQRIAKLIQEGSTDAETAKFKIDESPGVAKKEGVTRSKLGELLNIDGARVKTDKRAVEAIRQGFDDGVIAAVKGASAADRTKMKRMVNIME</sequence>
<name>X0SWH9_9ZZZZ</name>
<gene>
    <name evidence="1" type="ORF">S01H1_13969</name>
</gene>
<feature type="non-terminal residue" evidence="1">
    <location>
        <position position="284"/>
    </location>
</feature>
<reference evidence="1" key="1">
    <citation type="journal article" date="2014" name="Front. Microbiol.">
        <title>High frequency of phylogenetically diverse reductive dehalogenase-homologous genes in deep subseafloor sedimentary metagenomes.</title>
        <authorList>
            <person name="Kawai M."/>
            <person name="Futagami T."/>
            <person name="Toyoda A."/>
            <person name="Takaki Y."/>
            <person name="Nishi S."/>
            <person name="Hori S."/>
            <person name="Arai W."/>
            <person name="Tsubouchi T."/>
            <person name="Morono Y."/>
            <person name="Uchiyama I."/>
            <person name="Ito T."/>
            <person name="Fujiyama A."/>
            <person name="Inagaki F."/>
            <person name="Takami H."/>
        </authorList>
    </citation>
    <scope>NUCLEOTIDE SEQUENCE</scope>
    <source>
        <strain evidence="1">Expedition CK06-06</strain>
    </source>
</reference>
<organism evidence="1">
    <name type="scientific">marine sediment metagenome</name>
    <dbReference type="NCBI Taxonomy" id="412755"/>
    <lineage>
        <taxon>unclassified sequences</taxon>
        <taxon>metagenomes</taxon>
        <taxon>ecological metagenomes</taxon>
    </lineage>
</organism>
<accession>X0SWH9</accession>
<evidence type="ECO:0000313" key="1">
    <source>
        <dbReference type="EMBL" id="GAF80287.1"/>
    </source>
</evidence>
<dbReference type="AlphaFoldDB" id="X0SWH9"/>
<dbReference type="EMBL" id="BARS01007238">
    <property type="protein sequence ID" value="GAF80287.1"/>
    <property type="molecule type" value="Genomic_DNA"/>
</dbReference>